<dbReference type="InterPro" id="IPR013105">
    <property type="entry name" value="TPR_2"/>
</dbReference>
<proteinExistence type="predicted"/>
<dbReference type="Gene3D" id="1.25.40.10">
    <property type="entry name" value="Tetratricopeptide repeat domain"/>
    <property type="match status" value="1"/>
</dbReference>
<dbReference type="PROSITE" id="PS50005">
    <property type="entry name" value="TPR"/>
    <property type="match status" value="1"/>
</dbReference>
<evidence type="ECO:0000256" key="1">
    <source>
        <dbReference type="ARBA" id="ARBA00022737"/>
    </source>
</evidence>
<dbReference type="Proteomes" id="UP000031189">
    <property type="component" value="Unassembled WGS sequence"/>
</dbReference>
<dbReference type="SUPFAM" id="SSF48452">
    <property type="entry name" value="TPR-like"/>
    <property type="match status" value="1"/>
</dbReference>
<keyword evidence="2 3" id="KW-0802">TPR repeat</keyword>
<accession>A0A0B3W8V3</accession>
<keyword evidence="1" id="KW-0677">Repeat</keyword>
<gene>
    <name evidence="4" type="ORF">QX51_00585</name>
</gene>
<dbReference type="RefSeq" id="WP_039677956.1">
    <property type="nucleotide sequence ID" value="NZ_JAWGXO010000018.1"/>
</dbReference>
<name>A0A0B3W8V3_9FIRM</name>
<keyword evidence="5" id="KW-1185">Reference proteome</keyword>
<protein>
    <submittedName>
        <fullName evidence="4">Uncharacterized protein</fullName>
    </submittedName>
</protein>
<evidence type="ECO:0000313" key="5">
    <source>
        <dbReference type="Proteomes" id="UP000031189"/>
    </source>
</evidence>
<comment type="caution">
    <text evidence="4">The sequence shown here is derived from an EMBL/GenBank/DDBJ whole genome shotgun (WGS) entry which is preliminary data.</text>
</comment>
<organism evidence="4 5">
    <name type="scientific">Terrisporobacter othiniensis</name>
    <dbReference type="NCBI Taxonomy" id="1577792"/>
    <lineage>
        <taxon>Bacteria</taxon>
        <taxon>Bacillati</taxon>
        <taxon>Bacillota</taxon>
        <taxon>Clostridia</taxon>
        <taxon>Peptostreptococcales</taxon>
        <taxon>Peptostreptococcaceae</taxon>
        <taxon>Terrisporobacter</taxon>
    </lineage>
</organism>
<dbReference type="AlphaFoldDB" id="A0A0B3W8V3"/>
<evidence type="ECO:0000256" key="2">
    <source>
        <dbReference type="ARBA" id="ARBA00022803"/>
    </source>
</evidence>
<reference evidence="4 5" key="1">
    <citation type="submission" date="2014-12" db="EMBL/GenBank/DDBJ databases">
        <title>Draft genome sequence of Terrisporobacter sp. 08-306576, isolated from the blood culture of a bacteremia patient.</title>
        <authorList>
            <person name="Lund L.C."/>
            <person name="Sydenham T.V."/>
            <person name="Hogh S.V."/>
            <person name="Skov M.N."/>
            <person name="Kemp M."/>
            <person name="Justesen U.S."/>
        </authorList>
    </citation>
    <scope>NUCLEOTIDE SEQUENCE [LARGE SCALE GENOMIC DNA]</scope>
    <source>
        <strain evidence="4 5">08-306576</strain>
    </source>
</reference>
<evidence type="ECO:0000313" key="4">
    <source>
        <dbReference type="EMBL" id="KHS58822.1"/>
    </source>
</evidence>
<dbReference type="STRING" id="1577792.QX51_00585"/>
<dbReference type="Pfam" id="PF07719">
    <property type="entry name" value="TPR_2"/>
    <property type="match status" value="1"/>
</dbReference>
<dbReference type="InterPro" id="IPR011990">
    <property type="entry name" value="TPR-like_helical_dom_sf"/>
</dbReference>
<sequence>MIKACQKNSSINNKIDKVIYYLKMNDYDAAINNIKEAMVEDLSSGKIHNLLGIYYEKHGDFNRARKHYRVACDLEPDFIAPIKNLERLGTFRYICSDKYIDYGEEIS</sequence>
<evidence type="ECO:0000256" key="3">
    <source>
        <dbReference type="PROSITE-ProRule" id="PRU00339"/>
    </source>
</evidence>
<dbReference type="EMBL" id="JWHR01000005">
    <property type="protein sequence ID" value="KHS58822.1"/>
    <property type="molecule type" value="Genomic_DNA"/>
</dbReference>
<feature type="repeat" description="TPR" evidence="3">
    <location>
        <begin position="45"/>
        <end position="78"/>
    </location>
</feature>
<dbReference type="InterPro" id="IPR019734">
    <property type="entry name" value="TPR_rpt"/>
</dbReference>
<dbReference type="OrthoDB" id="1690769at2"/>